<feature type="compositionally biased region" description="Polar residues" evidence="1">
    <location>
        <begin position="642"/>
        <end position="655"/>
    </location>
</feature>
<accession>A0A6A4I931</accession>
<protein>
    <submittedName>
        <fullName evidence="2">Uncharacterized protein</fullName>
    </submittedName>
</protein>
<evidence type="ECO:0000313" key="3">
    <source>
        <dbReference type="Proteomes" id="UP000799118"/>
    </source>
</evidence>
<reference evidence="2" key="1">
    <citation type="journal article" date="2019" name="Environ. Microbiol.">
        <title>Fungal ecological strategies reflected in gene transcription - a case study of two litter decomposers.</title>
        <authorList>
            <person name="Barbi F."/>
            <person name="Kohler A."/>
            <person name="Barry K."/>
            <person name="Baskaran P."/>
            <person name="Daum C."/>
            <person name="Fauchery L."/>
            <person name="Ihrmark K."/>
            <person name="Kuo A."/>
            <person name="LaButti K."/>
            <person name="Lipzen A."/>
            <person name="Morin E."/>
            <person name="Grigoriev I.V."/>
            <person name="Henrissat B."/>
            <person name="Lindahl B."/>
            <person name="Martin F."/>
        </authorList>
    </citation>
    <scope>NUCLEOTIDE SEQUENCE</scope>
    <source>
        <strain evidence="2">JB14</strain>
    </source>
</reference>
<feature type="compositionally biased region" description="Basic and acidic residues" evidence="1">
    <location>
        <begin position="688"/>
        <end position="697"/>
    </location>
</feature>
<dbReference type="Proteomes" id="UP000799118">
    <property type="component" value="Unassembled WGS sequence"/>
</dbReference>
<feature type="compositionally biased region" description="Acidic residues" evidence="1">
    <location>
        <begin position="459"/>
        <end position="471"/>
    </location>
</feature>
<name>A0A6A4I931_9AGAR</name>
<dbReference type="EMBL" id="ML769398">
    <property type="protein sequence ID" value="KAE9407116.1"/>
    <property type="molecule type" value="Genomic_DNA"/>
</dbReference>
<feature type="compositionally biased region" description="Low complexity" evidence="1">
    <location>
        <begin position="756"/>
        <end position="767"/>
    </location>
</feature>
<feature type="compositionally biased region" description="Polar residues" evidence="1">
    <location>
        <begin position="572"/>
        <end position="597"/>
    </location>
</feature>
<feature type="compositionally biased region" description="Low complexity" evidence="1">
    <location>
        <begin position="678"/>
        <end position="687"/>
    </location>
</feature>
<feature type="compositionally biased region" description="Basic and acidic residues" evidence="1">
    <location>
        <begin position="448"/>
        <end position="457"/>
    </location>
</feature>
<sequence>MNDLISSVDSRDIRRNWQWPHVSTSTWEQLEIVAVTMVMEVRQKVRTWDDACKAYLRLPTVPLVEVCENKEHSGQWHLAITANGRFWRLHGLFREKIEFAECIGVWDTKERAGDFADRCLQFYAESGDPINALRMLAHAVGRRKRRRAVTTKVSRRSLYKGCCSRCQELNYSLKSISMRPPSLDTVATAIHHDIQQLPSRGISREIQMKHLLDSLQVCSDVDYLEIFTHVLDETGWTRTDEHIREWVKRQTIHVGRRVVTLSIERTLNFTWPFRQYLPRRRYQRTTGKLGDTGGAAAIPTFITQIGCSKPKSVVPSIDRLWALDANKDPGHTVLNSRLTCLRLNLMRGPFHPACLPLLESLRYMSAEVLPTLASMNDPDKSLYEDEVYRLMQEVNQDKISLLYTAFPHCNIARVNMPPNLALDVLKQIKTITDELGLDLHWQDLSPWEDSRETRPSAESDTEPGAESDSDSSEALFDSSEEEIDSEVESATSVSSKWSLSMRNEHVAGFAFVQQSVEYAKVNPIIVEWWNGIGHVSVLGDAFSRFGMPYGEDAIAHARSTQDLNPPPEFEQTESAAASGSRLRSQSRSTEAGANAPNTSDSAGRSSESSGESSGSNTSSVLETPEIRVHGSSRPVSVVDPNTPATGVELSSPTQDEVQELKLTTGELKPEVSTTVDAVQSSPVVEVPESPKEVHSSHLPETSAKDTIVSPPVSTSVPQSAPLSSPATASIPTSSKLPPTSFRNQTAFEAHPSGAPSMRSESRASSFRSFATAKESVNEFGVMGSGSGSETPTMSDSEYFSEQETEMGDNESRPTTPTTPTTLAFLNGRGPHHTLEGTDTTIHAAA</sequence>
<feature type="region of interest" description="Disordered" evidence="1">
    <location>
        <begin position="779"/>
        <end position="845"/>
    </location>
</feature>
<feature type="compositionally biased region" description="Polar residues" evidence="1">
    <location>
        <begin position="836"/>
        <end position="845"/>
    </location>
</feature>
<dbReference type="AlphaFoldDB" id="A0A6A4I931"/>
<gene>
    <name evidence="2" type="ORF">BT96DRAFT_987060</name>
</gene>
<feature type="compositionally biased region" description="Acidic residues" evidence="1">
    <location>
        <begin position="478"/>
        <end position="487"/>
    </location>
</feature>
<organism evidence="2 3">
    <name type="scientific">Gymnopus androsaceus JB14</name>
    <dbReference type="NCBI Taxonomy" id="1447944"/>
    <lineage>
        <taxon>Eukaryota</taxon>
        <taxon>Fungi</taxon>
        <taxon>Dikarya</taxon>
        <taxon>Basidiomycota</taxon>
        <taxon>Agaricomycotina</taxon>
        <taxon>Agaricomycetes</taxon>
        <taxon>Agaricomycetidae</taxon>
        <taxon>Agaricales</taxon>
        <taxon>Marasmiineae</taxon>
        <taxon>Omphalotaceae</taxon>
        <taxon>Gymnopus</taxon>
    </lineage>
</organism>
<evidence type="ECO:0000313" key="2">
    <source>
        <dbReference type="EMBL" id="KAE9407116.1"/>
    </source>
</evidence>
<evidence type="ECO:0000256" key="1">
    <source>
        <dbReference type="SAM" id="MobiDB-lite"/>
    </source>
</evidence>
<feature type="compositionally biased region" description="Acidic residues" evidence="1">
    <location>
        <begin position="798"/>
        <end position="808"/>
    </location>
</feature>
<feature type="region of interest" description="Disordered" evidence="1">
    <location>
        <begin position="448"/>
        <end position="489"/>
    </location>
</feature>
<proteinExistence type="predicted"/>
<keyword evidence="3" id="KW-1185">Reference proteome</keyword>
<feature type="compositionally biased region" description="Low complexity" evidence="1">
    <location>
        <begin position="708"/>
        <end position="734"/>
    </location>
</feature>
<feature type="compositionally biased region" description="Low complexity" evidence="1">
    <location>
        <begin position="598"/>
        <end position="623"/>
    </location>
</feature>
<feature type="compositionally biased region" description="Polar residues" evidence="1">
    <location>
        <begin position="735"/>
        <end position="746"/>
    </location>
</feature>
<feature type="region of interest" description="Disordered" evidence="1">
    <location>
        <begin position="560"/>
        <end position="767"/>
    </location>
</feature>
<feature type="compositionally biased region" description="Polar residues" evidence="1">
    <location>
        <begin position="787"/>
        <end position="797"/>
    </location>
</feature>